<evidence type="ECO:0000313" key="2">
    <source>
        <dbReference type="EMBL" id="GJE29104.1"/>
    </source>
</evidence>
<protein>
    <recommendedName>
        <fullName evidence="1">Rhodanese domain-containing protein</fullName>
    </recommendedName>
</protein>
<gene>
    <name evidence="2" type="ORF">LKMONMHP_3980</name>
</gene>
<dbReference type="InterPro" id="IPR036873">
    <property type="entry name" value="Rhodanese-like_dom_sf"/>
</dbReference>
<accession>A0ABQ4TEH0</accession>
<dbReference type="SUPFAM" id="SSF52821">
    <property type="entry name" value="Rhodanese/Cell cycle control phosphatase"/>
    <property type="match status" value="1"/>
</dbReference>
<reference evidence="2" key="1">
    <citation type="journal article" date="2021" name="Front. Microbiol.">
        <title>Comprehensive Comparative Genomics and Phenotyping of Methylobacterium Species.</title>
        <authorList>
            <person name="Alessa O."/>
            <person name="Ogura Y."/>
            <person name="Fujitani Y."/>
            <person name="Takami H."/>
            <person name="Hayashi T."/>
            <person name="Sahin N."/>
            <person name="Tani A."/>
        </authorList>
    </citation>
    <scope>NUCLEOTIDE SEQUENCE</scope>
    <source>
        <strain evidence="2">NBRC 15689</strain>
    </source>
</reference>
<proteinExistence type="predicted"/>
<dbReference type="PANTHER" id="PTHR44086">
    <property type="entry name" value="THIOSULFATE SULFURTRANSFERASE RDL2, MITOCHONDRIAL-RELATED"/>
    <property type="match status" value="1"/>
</dbReference>
<organism evidence="2 3">
    <name type="scientific">Methylobacterium organophilum</name>
    <dbReference type="NCBI Taxonomy" id="410"/>
    <lineage>
        <taxon>Bacteria</taxon>
        <taxon>Pseudomonadati</taxon>
        <taxon>Pseudomonadota</taxon>
        <taxon>Alphaproteobacteria</taxon>
        <taxon>Hyphomicrobiales</taxon>
        <taxon>Methylobacteriaceae</taxon>
        <taxon>Methylobacterium</taxon>
    </lineage>
</organism>
<evidence type="ECO:0000313" key="3">
    <source>
        <dbReference type="Proteomes" id="UP001055156"/>
    </source>
</evidence>
<dbReference type="Proteomes" id="UP001055156">
    <property type="component" value="Unassembled WGS sequence"/>
</dbReference>
<evidence type="ECO:0000259" key="1">
    <source>
        <dbReference type="PROSITE" id="PS50206"/>
    </source>
</evidence>
<dbReference type="EMBL" id="BPQV01000013">
    <property type="protein sequence ID" value="GJE29104.1"/>
    <property type="molecule type" value="Genomic_DNA"/>
</dbReference>
<dbReference type="PANTHER" id="PTHR44086:SF10">
    <property type="entry name" value="THIOSULFATE SULFURTRANSFERASE_RHODANESE-LIKE DOMAIN-CONTAINING PROTEIN 3"/>
    <property type="match status" value="1"/>
</dbReference>
<dbReference type="PROSITE" id="PS50206">
    <property type="entry name" value="RHODANESE_3"/>
    <property type="match status" value="1"/>
</dbReference>
<dbReference type="Pfam" id="PF00581">
    <property type="entry name" value="Rhodanese"/>
    <property type="match status" value="1"/>
</dbReference>
<reference evidence="2" key="2">
    <citation type="submission" date="2021-08" db="EMBL/GenBank/DDBJ databases">
        <authorList>
            <person name="Tani A."/>
            <person name="Ola A."/>
            <person name="Ogura Y."/>
            <person name="Katsura K."/>
            <person name="Hayashi T."/>
        </authorList>
    </citation>
    <scope>NUCLEOTIDE SEQUENCE</scope>
    <source>
        <strain evidence="2">NBRC 15689</strain>
    </source>
</reference>
<dbReference type="SMART" id="SM00450">
    <property type="entry name" value="RHOD"/>
    <property type="match status" value="1"/>
</dbReference>
<dbReference type="RefSeq" id="WP_238313286.1">
    <property type="nucleotide sequence ID" value="NZ_BPQV01000013.1"/>
</dbReference>
<feature type="domain" description="Rhodanese" evidence="1">
    <location>
        <begin position="16"/>
        <end position="107"/>
    </location>
</feature>
<dbReference type="InterPro" id="IPR001763">
    <property type="entry name" value="Rhodanese-like_dom"/>
</dbReference>
<dbReference type="Gene3D" id="3.40.250.10">
    <property type="entry name" value="Rhodanese-like domain"/>
    <property type="match status" value="1"/>
</dbReference>
<comment type="caution">
    <text evidence="2">The sequence shown here is derived from an EMBL/GenBank/DDBJ whole genome shotgun (WGS) entry which is preliminary data.</text>
</comment>
<name>A0ABQ4TEH0_METOR</name>
<sequence>MKVVDLDRDTVKQGLADGSLLLIDVREDYEFTRGHIPGSVSRPLSSLDPAEIRALVQADGRRPVFSCASGVRSVHALAAVQNAGLDLVEHYAGAFKDWYGAGEPIET</sequence>
<keyword evidence="3" id="KW-1185">Reference proteome</keyword>